<reference evidence="2 3" key="1">
    <citation type="submission" date="2017-03" db="EMBL/GenBank/DDBJ databases">
        <title>Genome of the blue death feigning beetle - Asbolus verrucosus.</title>
        <authorList>
            <person name="Rider S.D."/>
        </authorList>
    </citation>
    <scope>NUCLEOTIDE SEQUENCE [LARGE SCALE GENOMIC DNA]</scope>
    <source>
        <strain evidence="2">Butters</strain>
        <tissue evidence="2">Head and leg muscle</tissue>
    </source>
</reference>
<dbReference type="AlphaFoldDB" id="A0A482WB46"/>
<accession>A0A482WB46</accession>
<feature type="region of interest" description="Disordered" evidence="1">
    <location>
        <begin position="588"/>
        <end position="617"/>
    </location>
</feature>
<organism evidence="2 3">
    <name type="scientific">Asbolus verrucosus</name>
    <name type="common">Desert ironclad beetle</name>
    <dbReference type="NCBI Taxonomy" id="1661398"/>
    <lineage>
        <taxon>Eukaryota</taxon>
        <taxon>Metazoa</taxon>
        <taxon>Ecdysozoa</taxon>
        <taxon>Arthropoda</taxon>
        <taxon>Hexapoda</taxon>
        <taxon>Insecta</taxon>
        <taxon>Pterygota</taxon>
        <taxon>Neoptera</taxon>
        <taxon>Endopterygota</taxon>
        <taxon>Coleoptera</taxon>
        <taxon>Polyphaga</taxon>
        <taxon>Cucujiformia</taxon>
        <taxon>Tenebrionidae</taxon>
        <taxon>Pimeliinae</taxon>
        <taxon>Asbolus</taxon>
    </lineage>
</organism>
<feature type="compositionally biased region" description="Basic and acidic residues" evidence="1">
    <location>
        <begin position="509"/>
        <end position="524"/>
    </location>
</feature>
<feature type="compositionally biased region" description="Basic and acidic residues" evidence="1">
    <location>
        <begin position="488"/>
        <end position="497"/>
    </location>
</feature>
<name>A0A482WB46_ASBVE</name>
<keyword evidence="3" id="KW-1185">Reference proteome</keyword>
<gene>
    <name evidence="2" type="ORF">BDFB_000588</name>
</gene>
<evidence type="ECO:0000256" key="1">
    <source>
        <dbReference type="SAM" id="MobiDB-lite"/>
    </source>
</evidence>
<feature type="compositionally biased region" description="Basic and acidic residues" evidence="1">
    <location>
        <begin position="643"/>
        <end position="655"/>
    </location>
</feature>
<feature type="compositionally biased region" description="Basic and acidic residues" evidence="1">
    <location>
        <begin position="588"/>
        <end position="609"/>
    </location>
</feature>
<protein>
    <submittedName>
        <fullName evidence="2">Uncharacterized protein</fullName>
    </submittedName>
</protein>
<dbReference type="Proteomes" id="UP000292052">
    <property type="component" value="Unassembled WGS sequence"/>
</dbReference>
<evidence type="ECO:0000313" key="2">
    <source>
        <dbReference type="EMBL" id="RZC42431.1"/>
    </source>
</evidence>
<feature type="region of interest" description="Disordered" evidence="1">
    <location>
        <begin position="467"/>
        <end position="524"/>
    </location>
</feature>
<comment type="caution">
    <text evidence="2">The sequence shown here is derived from an EMBL/GenBank/DDBJ whole genome shotgun (WGS) entry which is preliminary data.</text>
</comment>
<dbReference type="OrthoDB" id="6784899at2759"/>
<evidence type="ECO:0000313" key="3">
    <source>
        <dbReference type="Proteomes" id="UP000292052"/>
    </source>
</evidence>
<feature type="region of interest" description="Disordered" evidence="1">
    <location>
        <begin position="634"/>
        <end position="655"/>
    </location>
</feature>
<dbReference type="EMBL" id="QDEB01008017">
    <property type="protein sequence ID" value="RZC42431.1"/>
    <property type="molecule type" value="Genomic_DNA"/>
</dbReference>
<proteinExistence type="predicted"/>
<sequence length="819" mass="93634">MNNDGGDVERKTQELSIEKACAEYNNSVRLTLTLINHQLDEGLLKNYEGLEELSEKIQARTSFLENNPTFLSCLTYNTNDVKTEPLKEFDDVRLTLKEHSKRIAEKLEEIERYHQKLFDLVTISNRASKSEAIIRNTLDREEDAFEDCLDNVIKSKENFKAETPDEVIKNKATFDKVIIQKNAYSDITLGTARTADRPAKFQLFPDLPADVQRRKPSEDLHGKLIQQLEASDSLEGFLKLMDRKPSKRKNKQKKGDIIEQKYTGSLWFFPHKGVKRKMSKNTLPSSASSQRSAKIARLCGTGSALSRSAASTCCSLLVTSSQAPLTNQDRTRKIKENLERSKLKYYDLLDDLDGKDLKPIKSEYPRRDNIYGKEGHKLHAAKTYLHRMMEENDRVWRKLLQPVSLKPEIKRAKKNVKKLMDYLTAPEQKFLDHRPQSLIVMPVKVVYDNFPTKEVTVLHEARPPLITDLTKAPESPKKSPRVPPINLKGDKRTDRRPVSPTAKNSSRQPRTDLTKTPEDDRKNKMLDHLRGLKARNDDIQKNIQKAIDVIETKMIDLLSSPTGSTDSEAFNAMEMEITNVLKMINDSEKEGEKKVEKVEAEKDENHNKSPDNAPKLRRGLTMVRKTAASPADFVPGVDLVPEDEAKPKKTPEKPKAKIAANIEEGERLLGQVDSVIKKIDSIYTKFHDEGKPKATMKKENSFNHNHIIDFFDGLKSITAESPVEIRYKCYENISRKFQEATSHCRAIVYHEARLEYPPPKNFSERGDFVALPQVQEATARSDDDDDDNEYEMSHKSTLKTFYTIFFSSIFVALNFDYVS</sequence>